<evidence type="ECO:0000256" key="3">
    <source>
        <dbReference type="SAM" id="SignalP"/>
    </source>
</evidence>
<feature type="signal peptide" evidence="3">
    <location>
        <begin position="1"/>
        <end position="21"/>
    </location>
</feature>
<evidence type="ECO:0000313" key="4">
    <source>
        <dbReference type="EMBL" id="MFD2597458.1"/>
    </source>
</evidence>
<gene>
    <name evidence="4" type="ORF">ACFSQ3_00725</name>
</gene>
<dbReference type="Proteomes" id="UP001597393">
    <property type="component" value="Unassembled WGS sequence"/>
</dbReference>
<feature type="chain" id="PRO_5046126575" evidence="3">
    <location>
        <begin position="22"/>
        <end position="370"/>
    </location>
</feature>
<dbReference type="Pfam" id="PF10282">
    <property type="entry name" value="Lactonase"/>
    <property type="match status" value="1"/>
</dbReference>
<proteinExistence type="inferred from homology"/>
<dbReference type="Gene3D" id="2.130.10.10">
    <property type="entry name" value="YVTN repeat-like/Quinoprotein amine dehydrogenase"/>
    <property type="match status" value="1"/>
</dbReference>
<comment type="caution">
    <text evidence="4">The sequence shown here is derived from an EMBL/GenBank/DDBJ whole genome shotgun (WGS) entry which is preliminary data.</text>
</comment>
<sequence length="370" mass="40149">MKIVFYLITLITASLMLPQIATSQVYDMYVGTYTDGTKSQGIYRYTFNAGTGQAQVVSVTDSPNPSFLARFENRLLAVNEGGGQDATISLFEITPKGLTLVDKSTTLGDHPCHVALDPAGNIALVSNYSGGSLGLFSLVDNRKHLVLHDLMEFDGSGPNTDRQQQSHIHSAFFNNGLAYVSDLGSDQIHVYKPSHDGTGLRNGVLQLEEKTVVYTLEGGGARHVAFSGDGSTLYSLQEITGQVAVFKFEGEEWALKQIVPIFGDGFEGEHGAAELKVSPDGRTLYATNRGDANLIVQYDILANGTLEWRNQYGVQGDGPRNFNITPDGRYVLVANQKTNQIVVFQRDTISGDLSDTGTRIDVPAPVCIIF</sequence>
<dbReference type="PANTHER" id="PTHR30344">
    <property type="entry name" value="6-PHOSPHOGLUCONOLACTONASE-RELATED"/>
    <property type="match status" value="1"/>
</dbReference>
<keyword evidence="3" id="KW-0732">Signal</keyword>
<dbReference type="InterPro" id="IPR050282">
    <property type="entry name" value="Cycloisomerase_2"/>
</dbReference>
<dbReference type="RefSeq" id="WP_380866633.1">
    <property type="nucleotide sequence ID" value="NZ_JBHUMA010000003.1"/>
</dbReference>
<protein>
    <submittedName>
        <fullName evidence="4">Lactonase family protein</fullName>
    </submittedName>
</protein>
<comment type="similarity">
    <text evidence="1">Belongs to the cycloisomerase 2 family.</text>
</comment>
<keyword evidence="2" id="KW-0313">Glucose metabolism</keyword>
<keyword evidence="5" id="KW-1185">Reference proteome</keyword>
<dbReference type="PANTHER" id="PTHR30344:SF1">
    <property type="entry name" value="6-PHOSPHOGLUCONOLACTONASE"/>
    <property type="match status" value="1"/>
</dbReference>
<dbReference type="SUPFAM" id="SSF51004">
    <property type="entry name" value="C-terminal (heme d1) domain of cytochrome cd1-nitrite reductase"/>
    <property type="match status" value="1"/>
</dbReference>
<dbReference type="InterPro" id="IPR015943">
    <property type="entry name" value="WD40/YVTN_repeat-like_dom_sf"/>
</dbReference>
<accession>A0ABW5NHU9</accession>
<evidence type="ECO:0000256" key="2">
    <source>
        <dbReference type="ARBA" id="ARBA00022526"/>
    </source>
</evidence>
<evidence type="ECO:0000256" key="1">
    <source>
        <dbReference type="ARBA" id="ARBA00005564"/>
    </source>
</evidence>
<evidence type="ECO:0000313" key="5">
    <source>
        <dbReference type="Proteomes" id="UP001597393"/>
    </source>
</evidence>
<keyword evidence="2" id="KW-0119">Carbohydrate metabolism</keyword>
<organism evidence="4 5">
    <name type="scientific">Sphingobacterium corticis</name>
    <dbReference type="NCBI Taxonomy" id="1812823"/>
    <lineage>
        <taxon>Bacteria</taxon>
        <taxon>Pseudomonadati</taxon>
        <taxon>Bacteroidota</taxon>
        <taxon>Sphingobacteriia</taxon>
        <taxon>Sphingobacteriales</taxon>
        <taxon>Sphingobacteriaceae</taxon>
        <taxon>Sphingobacterium</taxon>
    </lineage>
</organism>
<dbReference type="EMBL" id="JBHUMA010000003">
    <property type="protein sequence ID" value="MFD2597458.1"/>
    <property type="molecule type" value="Genomic_DNA"/>
</dbReference>
<reference evidence="5" key="1">
    <citation type="journal article" date="2019" name="Int. J. Syst. Evol. Microbiol.">
        <title>The Global Catalogue of Microorganisms (GCM) 10K type strain sequencing project: providing services to taxonomists for standard genome sequencing and annotation.</title>
        <authorList>
            <consortium name="The Broad Institute Genomics Platform"/>
            <consortium name="The Broad Institute Genome Sequencing Center for Infectious Disease"/>
            <person name="Wu L."/>
            <person name="Ma J."/>
        </authorList>
    </citation>
    <scope>NUCLEOTIDE SEQUENCE [LARGE SCALE GENOMIC DNA]</scope>
    <source>
        <strain evidence="5">KCTC 42248</strain>
    </source>
</reference>
<dbReference type="InterPro" id="IPR011048">
    <property type="entry name" value="Haem_d1_sf"/>
</dbReference>
<name>A0ABW5NHU9_9SPHI</name>
<dbReference type="InterPro" id="IPR019405">
    <property type="entry name" value="Lactonase_7-beta_prop"/>
</dbReference>